<sequence>MQIPLIRQQALQERMELHCRKEEQIGILQDDNSLISFYDGAAKVRNELAYYEKRNMKFIGQMEYFTRQRPEMKQQEQVQDKSVLEFIVNWISILLILISICFVIFYGMPLINKIVDNLLLAYQEYNYYLIDKSIVLNISIGFLIVLLFAGLNYVGVLLYLIINCVGLNCFGLYCFELDCVGLGCVGVKLYFVELFWILLGFRCDVLSYDVLDCDGLSCDLLSCVGLDCSEFFAMYMCNIKKRAWKKEYVDIMILGHIGGDKF</sequence>
<name>X6L817_RETFI</name>
<keyword evidence="1" id="KW-0812">Transmembrane</keyword>
<evidence type="ECO:0000313" key="3">
    <source>
        <dbReference type="Proteomes" id="UP000023152"/>
    </source>
</evidence>
<accession>X6L817</accession>
<evidence type="ECO:0000256" key="1">
    <source>
        <dbReference type="SAM" id="Phobius"/>
    </source>
</evidence>
<dbReference type="AlphaFoldDB" id="X6L817"/>
<feature type="transmembrane region" description="Helical" evidence="1">
    <location>
        <begin position="180"/>
        <end position="199"/>
    </location>
</feature>
<feature type="transmembrane region" description="Helical" evidence="1">
    <location>
        <begin position="83"/>
        <end position="107"/>
    </location>
</feature>
<protein>
    <submittedName>
        <fullName evidence="2">Uncharacterized protein</fullName>
    </submittedName>
</protein>
<gene>
    <name evidence="2" type="ORF">RFI_39924</name>
</gene>
<dbReference type="Proteomes" id="UP000023152">
    <property type="component" value="Unassembled WGS sequence"/>
</dbReference>
<proteinExistence type="predicted"/>
<keyword evidence="1" id="KW-1133">Transmembrane helix</keyword>
<comment type="caution">
    <text evidence="2">The sequence shown here is derived from an EMBL/GenBank/DDBJ whole genome shotgun (WGS) entry which is preliminary data.</text>
</comment>
<keyword evidence="3" id="KW-1185">Reference proteome</keyword>
<evidence type="ECO:0000313" key="2">
    <source>
        <dbReference type="EMBL" id="ETN97605.1"/>
    </source>
</evidence>
<organism evidence="2 3">
    <name type="scientific">Reticulomyxa filosa</name>
    <dbReference type="NCBI Taxonomy" id="46433"/>
    <lineage>
        <taxon>Eukaryota</taxon>
        <taxon>Sar</taxon>
        <taxon>Rhizaria</taxon>
        <taxon>Retaria</taxon>
        <taxon>Foraminifera</taxon>
        <taxon>Monothalamids</taxon>
        <taxon>Reticulomyxidae</taxon>
        <taxon>Reticulomyxa</taxon>
    </lineage>
</organism>
<reference evidence="2 3" key="1">
    <citation type="journal article" date="2013" name="Curr. Biol.">
        <title>The Genome of the Foraminiferan Reticulomyxa filosa.</title>
        <authorList>
            <person name="Glockner G."/>
            <person name="Hulsmann N."/>
            <person name="Schleicher M."/>
            <person name="Noegel A.A."/>
            <person name="Eichinger L."/>
            <person name="Gallinger C."/>
            <person name="Pawlowski J."/>
            <person name="Sierra R."/>
            <person name="Euteneuer U."/>
            <person name="Pillet L."/>
            <person name="Moustafa A."/>
            <person name="Platzer M."/>
            <person name="Groth M."/>
            <person name="Szafranski K."/>
            <person name="Schliwa M."/>
        </authorList>
    </citation>
    <scope>NUCLEOTIDE SEQUENCE [LARGE SCALE GENOMIC DNA]</scope>
</reference>
<dbReference type="EMBL" id="ASPP01049169">
    <property type="protein sequence ID" value="ETN97605.1"/>
    <property type="molecule type" value="Genomic_DNA"/>
</dbReference>
<keyword evidence="1" id="KW-0472">Membrane</keyword>